<dbReference type="InterPro" id="IPR057733">
    <property type="entry name" value="UBE2O-like_SH3-B"/>
</dbReference>
<dbReference type="OrthoDB" id="47801at2759"/>
<feature type="region of interest" description="Disordered" evidence="6">
    <location>
        <begin position="384"/>
        <end position="414"/>
    </location>
</feature>
<evidence type="ECO:0000259" key="7">
    <source>
        <dbReference type="PROSITE" id="PS50127"/>
    </source>
</evidence>
<keyword evidence="3" id="KW-0547">Nucleotide-binding</keyword>
<dbReference type="Pfam" id="PF23043">
    <property type="entry name" value="SH3-B_UBE2O"/>
    <property type="match status" value="1"/>
</dbReference>
<dbReference type="Proteomes" id="UP001151532">
    <property type="component" value="Chromosome 4"/>
</dbReference>
<evidence type="ECO:0000256" key="1">
    <source>
        <dbReference type="ARBA" id="ARBA00012486"/>
    </source>
</evidence>
<evidence type="ECO:0000313" key="8">
    <source>
        <dbReference type="EMBL" id="KAJ6767094.1"/>
    </source>
</evidence>
<reference evidence="8" key="1">
    <citation type="submission" date="2022-11" db="EMBL/GenBank/DDBJ databases">
        <authorList>
            <person name="Hyden B.L."/>
            <person name="Feng K."/>
            <person name="Yates T."/>
            <person name="Jawdy S."/>
            <person name="Smart L.B."/>
            <person name="Muchero W."/>
        </authorList>
    </citation>
    <scope>NUCLEOTIDE SEQUENCE</scope>
    <source>
        <tissue evidence="8">Shoot tip</tissue>
    </source>
</reference>
<dbReference type="Pfam" id="PF00179">
    <property type="entry name" value="UQ_con"/>
    <property type="match status" value="1"/>
</dbReference>
<protein>
    <recommendedName>
        <fullName evidence="1">E2 ubiquitin-conjugating enzyme</fullName>
        <ecNumber evidence="1">2.3.2.23</ecNumber>
    </recommendedName>
</protein>
<dbReference type="InterPro" id="IPR057734">
    <property type="entry name" value="UBE2O-like_SH3-C"/>
</dbReference>
<dbReference type="InterPro" id="IPR016135">
    <property type="entry name" value="UBQ-conjugating_enzyme/RWD"/>
</dbReference>
<keyword evidence="5" id="KW-0067">ATP-binding</keyword>
<feature type="compositionally biased region" description="Basic and acidic residues" evidence="6">
    <location>
        <begin position="354"/>
        <end position="368"/>
    </location>
</feature>
<dbReference type="CDD" id="cd23837">
    <property type="entry name" value="UBCc_UBE2O"/>
    <property type="match status" value="1"/>
</dbReference>
<name>A0A9Q0WHM4_SALPP</name>
<proteinExistence type="predicted"/>
<keyword evidence="2" id="KW-0808">Transferase</keyword>
<dbReference type="EC" id="2.3.2.23" evidence="1"/>
<evidence type="ECO:0000256" key="4">
    <source>
        <dbReference type="ARBA" id="ARBA00022786"/>
    </source>
</evidence>
<reference evidence="8" key="2">
    <citation type="journal article" date="2023" name="Int. J. Mol. Sci.">
        <title>De Novo Assembly and Annotation of 11 Diverse Shrub Willow (Salix) Genomes Reveals Novel Gene Organization in Sex-Linked Regions.</title>
        <authorList>
            <person name="Hyden B."/>
            <person name="Feng K."/>
            <person name="Yates T.B."/>
            <person name="Jawdy S."/>
            <person name="Cereghino C."/>
            <person name="Smart L.B."/>
            <person name="Muchero W."/>
        </authorList>
    </citation>
    <scope>NUCLEOTIDE SEQUENCE</scope>
    <source>
        <tissue evidence="8">Shoot tip</tissue>
    </source>
</reference>
<dbReference type="Gene3D" id="3.10.110.10">
    <property type="entry name" value="Ubiquitin Conjugating Enzyme"/>
    <property type="match status" value="1"/>
</dbReference>
<dbReference type="FunFam" id="3.10.110.10:FF:000028">
    <property type="entry name" value="Probable ubiquitin-conjugating enzyme E2 23"/>
    <property type="match status" value="1"/>
</dbReference>
<evidence type="ECO:0000313" key="9">
    <source>
        <dbReference type="Proteomes" id="UP001151532"/>
    </source>
</evidence>
<dbReference type="Pfam" id="PF23044">
    <property type="entry name" value="SH3-C_UBE2O"/>
    <property type="match status" value="1"/>
</dbReference>
<gene>
    <name evidence="8" type="ORF">OIU79_022961</name>
</gene>
<organism evidence="8 9">
    <name type="scientific">Salix purpurea</name>
    <name type="common">Purple osier willow</name>
    <dbReference type="NCBI Taxonomy" id="77065"/>
    <lineage>
        <taxon>Eukaryota</taxon>
        <taxon>Viridiplantae</taxon>
        <taxon>Streptophyta</taxon>
        <taxon>Embryophyta</taxon>
        <taxon>Tracheophyta</taxon>
        <taxon>Spermatophyta</taxon>
        <taxon>Magnoliopsida</taxon>
        <taxon>eudicotyledons</taxon>
        <taxon>Gunneridae</taxon>
        <taxon>Pentapetalae</taxon>
        <taxon>rosids</taxon>
        <taxon>fabids</taxon>
        <taxon>Malpighiales</taxon>
        <taxon>Salicaceae</taxon>
        <taxon>Saliceae</taxon>
        <taxon>Salix</taxon>
    </lineage>
</organism>
<dbReference type="PANTHER" id="PTHR46116">
    <property type="entry name" value="(E3-INDEPENDENT) E2 UBIQUITIN-CONJUGATING ENZYME"/>
    <property type="match status" value="1"/>
</dbReference>
<keyword evidence="9" id="KW-1185">Reference proteome</keyword>
<sequence>MQKISICCHVSCMKIGNLVTGVCFLWLIARVGKERILFDASITEIIEKERKRGHGLTGLNPSPIFQDIFVIVKTKTTADVVWQDGSCSPGLDSKSLLPVNTVNAHDFWPGQFVLDKGASDDPYVSGNQKWGFVSCVDAKEQIVKVKWRSFGVNQADNVGSDQVEETVGAYELVEHPEYSFSYGDIVFKNLDQANKDHLNRDTGMGADVALEGSDHGKNQVDYLSCIGCVTGFEDGDVEVTWASSLKTKVSPDHIFRIDRCEVSAETMIQHEQREEEVNKETVDHGKQFSILKGKDSLNSISVGNDSAKCPWESSSFSLPQFTLGFFSRITESIFGSFGSTSESGPVASDPISDDGNRSETPEEKGKLETCDLFMEVQPLVDGDRLRFERTNSNPETNDDQETKEHRSSSSRKSSKQFKRFDMVVDCSDHHFLDGEGNALALSQVKRGWLKKVQQEWSILEKNLPESIYVRIYEDRMDLLRAAIVGSNGTPYHDGLFFFDIFLPPEYPQEPPSVHYRSGGLRVNPNLYESGKICLSLLNTWTGSGSEVWNPERSSILQVLLSLQALVLNEKPYFNEAGYDKLIGRAEGEKNSVSYNENAFLMTWKSMLYLIRQPPKHFEALVEEHLRERSQNILSSCKSYLEGAPVAYAPDSGKTQHENQKGASAGFKIMLGKLFSKLVEAFSGKGIDCSHFIEQEK</sequence>
<accession>A0A9Q0WHM4</accession>
<keyword evidence="4" id="KW-0833">Ubl conjugation pathway</keyword>
<dbReference type="GO" id="GO:0005524">
    <property type="term" value="F:ATP binding"/>
    <property type="evidence" value="ECO:0007669"/>
    <property type="project" value="UniProtKB-KW"/>
</dbReference>
<dbReference type="SUPFAM" id="SSF54495">
    <property type="entry name" value="UBC-like"/>
    <property type="match status" value="1"/>
</dbReference>
<dbReference type="InterPro" id="IPR000608">
    <property type="entry name" value="UBC"/>
</dbReference>
<dbReference type="SMART" id="SM00212">
    <property type="entry name" value="UBCc"/>
    <property type="match status" value="1"/>
</dbReference>
<comment type="caution">
    <text evidence="8">The sequence shown here is derived from an EMBL/GenBank/DDBJ whole genome shotgun (WGS) entry which is preliminary data.</text>
</comment>
<evidence type="ECO:0000256" key="6">
    <source>
        <dbReference type="SAM" id="MobiDB-lite"/>
    </source>
</evidence>
<dbReference type="AlphaFoldDB" id="A0A9Q0WHM4"/>
<evidence type="ECO:0000256" key="2">
    <source>
        <dbReference type="ARBA" id="ARBA00022679"/>
    </source>
</evidence>
<evidence type="ECO:0000256" key="5">
    <source>
        <dbReference type="ARBA" id="ARBA00022840"/>
    </source>
</evidence>
<evidence type="ECO:0000256" key="3">
    <source>
        <dbReference type="ARBA" id="ARBA00022741"/>
    </source>
</evidence>
<dbReference type="PROSITE" id="PS50127">
    <property type="entry name" value="UBC_2"/>
    <property type="match status" value="1"/>
</dbReference>
<feature type="region of interest" description="Disordered" evidence="6">
    <location>
        <begin position="338"/>
        <end position="368"/>
    </location>
</feature>
<dbReference type="PANTHER" id="PTHR46116:SF15">
    <property type="entry name" value="(E3-INDEPENDENT) E2 UBIQUITIN-CONJUGATING ENZYME"/>
    <property type="match status" value="1"/>
</dbReference>
<dbReference type="EMBL" id="JAPFFK010000004">
    <property type="protein sequence ID" value="KAJ6767094.1"/>
    <property type="molecule type" value="Genomic_DNA"/>
</dbReference>
<feature type="domain" description="UBC core" evidence="7">
    <location>
        <begin position="447"/>
        <end position="607"/>
    </location>
</feature>
<dbReference type="GO" id="GO:0061631">
    <property type="term" value="F:ubiquitin conjugating enzyme activity"/>
    <property type="evidence" value="ECO:0007669"/>
    <property type="project" value="UniProtKB-EC"/>
</dbReference>